<dbReference type="InterPro" id="IPR028059">
    <property type="entry name" value="SWM_rpt"/>
</dbReference>
<dbReference type="InterPro" id="IPR044048">
    <property type="entry name" value="Big_12"/>
</dbReference>
<feature type="domain" description="Bacterial Ig-like" evidence="3">
    <location>
        <begin position="30"/>
        <end position="134"/>
    </location>
</feature>
<evidence type="ECO:0000313" key="4">
    <source>
        <dbReference type="EMBL" id="MCW5321236.1"/>
    </source>
</evidence>
<sequence length="4069" mass="410630">MSIDSHATPGLRAGETTNTGGTQRPTLAATNPITIGNNKLGIGASTTVTIRFAEAIATNSFSTSDLSVGGYAKLSNLQSTDGGTTWTVTLTAPGWADFPFGYSLNHNSTGNQIRVNLAGVTNPTGNAGVGQVVSTVTYDIDTLEPSAVVTLGDSALTAGETTTVTISFSEPVTGFTANNIDLSRTQGTLGPLTALGDGRTWTTTFTPTVNINAATNSIGVNFNGVTDLAGNTSGTSFSSNYSIDTRPGSTGQTSGLSARVTLTDDRLTTGEKATVIIAFNKPVNGFTLDDVDATHANGTLSDLVCSADGRTWTATFTPTAGVIAESNTIRVNLAGVTDAAGTAGTGSATSDSFIVNTAPIAATITLTDTALTTGETTTVTFTFNQVVLGFTVDDVVLDTNTGTLGALRTTGNQIWIATFTPKANVSDATNTISVNLAGVANMAGRSGTGTAISANYTVNTEGQPTTATNRPTLAATNPITIGDDKLIMGESTTVTIRFAEAIATNSFRIADLSVSGYATLSNLRSTDGGTTWTVTLTAPTEQEIYANGNYDIGKYNSTGNQIRVNLAGVTNPAGTTGVGQAVSTVTYDIDTFAPGATITLGDSALTAGETTTVTISFSEPVTGFDASDIDLTQAHGTLGPLTALTDGRTWTTTFTPTANINAASNRIRVNLSGVTDLAGNRPNTASPGSSNYTIDTQSGSTGQTSGLSARVTLTDDRLTTGEKATVIIAFNKPVTRFSFTIDDMDATRASGTLSEPILSADGRTWTATFTPTANVNVATNTISVNLAGVTDAAGTPGTGSVTSANFRVDTALPNATITLSDTALTTGETTTVTFSFNQTVMGFTIDDVDLTQANGTLSALEYTPDSDSKIWTATFTPNTNVNVATNTIHVNLTGVANLAGRSSTGTASSANYTVNTGQSTATNRPTLAATNPITIGDDKLSIGESTTVTIRFAEAIATNSFSIADLSVSGYATLTNLQSTDGGTTWTVTLAAPTEQEIYANGNYDIGKYNSTGNQIRVNLAGVTNPAGTAGVGQAVSTVTYDIDTFAPSATITLGDSALTAGETTTVTISFSEPVNGFDANDIDLSQANGTLGPLTALADGRTWTATFTPTANTNAASNRIRVNLGGVTDLAGNRPNTASPGSSNYSIDTRSGTTGQTSGLSARVTLTDDRLTTGEKATVIIAFNKPVTRFSFTIDDMDATRASGTLSEPILSADGRTWTATFTPTANVNAATNTISVNLAGVTDAAGTPGTGSVTSANFRVDTALPNATITLSDTALTTGETTTVTFSFNQTVMGFTIDDVDLTQANGTLSALEYTPESDSKIWTATFTPNTNVNVATNTIRVNLAGVANLAGRSGSGTASSATYTVDTRTEDTTPPLFRSATVNGDRLVLTFSEPLDGSSAPPVTTAFVVSVVGDQLNSYWVRAVAVNGPAGTITLTLAKAVTPGQVVRIGYQAPGGPPNQPWGVIQDVAGNDAATFVRQTVTNNTPAPAADTTPPVFSSATINGNQLVLTYTEAGTLDPAALPGNAGFAVTSSIGTAITVQSAVVNATAKTVTLTLSILVTRMDIVNVRYTKPASGAVVQDAAGNAAASFGDRFVTNDTPADTTAPQLITIGNAGPRDFLAPTVNDQGDELELVFDDASRLDARLDRTPAATDFTVLVDGVARAVSRVTVPENTKTIRLTLATPVTHRQHVSIAYQDSTPNDARAIQDAAGNRLDSFRTTGVVNTALDKTAPQLITTGATRPTVNDKQLVLRFSDTSELNADPARKPATGDFAVRVAGVANAVTAVAVNGADKTITLTLSTAVTPGQTTTVAYADSTPNDTSGIQDARDNRLASFAATQVNTDTTPPVIHSATVNGDELVLTYTEAGTLDASALTGNAGYAVSSSTGTAITVSSAVVNGTAKTVTLTLSRAVTRVETVSVSYTRPESGAVVQDTEGNDAANFSSREVTNNTPREPNRGLGVRITIADHALTAGETTTVTFSFTEPVNGFDTSDISCGSGTLSPPTANAERTAWTATFTPAANVSAETNVIRADLAGVTDNAGNAGVGSVSSANYSVATRDTVAPVISSAAVTGDQLVLTYIEANTLDPAALTGNAGFTVSSTAGTAITVRSAVVDATAKTVTLTLSRAVTSVETVTVNYAKPATGGVQDVAGNAAANLIDQAVTNNTPAPADTTPPVISTATVIGDQLVLTYIEANTLNGATLAGNAGFTVSSTAGTAITVRSAVVNGAAKTVTLTLSRAVTSVETVTVNYAKPATGGVQDAAGNAAANLIDQAVTNNTPAPADTTPPVISTATVIGDQLVLTYIEANTLNGATLTGNAGFTVSSTAGTAITVRSAVVNGAAKTVTLTLSRAVTRAETVTVNYAKPATGGVQDAAGNAAANLIDQAVTNNTPAPADTTPPVISTATVIGDQLVLTYIEANTLNGATLTGNAGFTVSSTAGTAITVRSAVVNGAAKTVTLTLSRAVTRAETVTVNYAKPATGGVQDAAGNAAANLIDQAVTNNTPAPADTTPPVISTATVIDDQLVLTYIEANSLNGATLTGNAGFTVSSSTGTAITVSSAVVNATAKTVTLTLSRAVANAEVLSVSYAKPATGNGVQDAAGNAAENFSDQAISNNTPDTTAPVIHTATVTGDELVLTYTEANTLDAAALTGNAGFTVSSSTGSAITVSSAVVNGAAKTVTLTLSRAVTQAETVNLSYSKPTSGAVVQDAAGNDAANFSSREVTNNTPREPLGVRITIADRALTAGETTTVTFFFTKPVNGFDTSDILSPNGTLSTPTANAERTIWTATFTPTANVSAEANAIRVDLAGVTDTAGNAGVGGVSSANYSVDTRDTVAPVINTATVTGDQLVLTYTEANTLDPAALTGNAGFAVSSSTGTAITVRSAVVSATDKTVTLTLSRAVTSAETVSVSYTKPATGTVVQDAAGNDAVDFSSQAVTNTTPAPTDTTPPAFHSAAVTGDRLVLAYTEANTLDPAALTGNAGFAVSSSTGTAITVRSAVVNAVDKTVTLTLSRAVANGETVTVSYTKPTSGAVVQDAAGNDAADFSARPVANNTPSPSDTTAPEFSSAAVNGSQLVLTYTEANTLDPAALAGNAGFAVNTAAGTAAITVNSAVVSATAKTVTLTLSRAVTSAETVTVSYTKPTSGAVVQDATGNDAADFSAKPVANNTPSPSDTTAPEFSSAAVNGSQLVLTYTEANTLDPAALAGNAGFTVSSTTGTAITVNSAVVNATVKTVTLTLSRAVASAETVTVSYTKPTSGAVVQDAAGNDAADFSAKPVTNTTPAPSDTTAPEFSSAAVNGNELVLTYTEADTLDPAALAGNAGFAVSSTTGTAITVNSAVVNATVKTVTLTLSRAVTSAETVTVSYTKPTSGAVVQDATGNDAADFSARPVANNTPGPSDTTAPEFSSAAVNGSQLVLTYTEANTLDPAALAGNAGFAVNTAAGTAAITVNSAVVSAADKTVTLTLSRAVTSAETVTVSYTKPTSGAVVQDAAGNDAADFSSRAVTNNTPRDPLSVRITIADRALTADETTTVTFFFTKPVNGFDTSDILSPNGTLSTPTANAERTIWTATFTPTANVSAEANAIRVDLAGVTDTAGNAGVGSVSSANYSVDTRDTVAPVISTATVTGDQLVLTYTEAGTLNAAALTGNAGFTVSSSTGTAITVNSARVNGAKTITLTLSRAAANGETLSVNYAKPATGNGVQDAAGNNAVDFSNQAITNNTPDTTPPVIRTATVNGDQLVLTYTEANTLNGAALTGNAGFTVSSSTGTAIAVNSARVNGADKTVTLTLSRAVANGEKLTLSYTKPATGGNAIQDTAGNAAADLHNQPVGNVTPAPAPAPAPAAPAPAPAAPAPAPEPAPKTNPDAPNADHDGVPDAQENQAIGPKGSAIGDGNGDRIQDSTQAAVASFSAKTSSGSDTSVTLVADSQDGMTASGSNTRITSLEQRAAPAQTPRALETPIALTSFKATLETAGSTKAFSLYVDPKIGVNGYWLQDHGGTWVNLASSPYGGKMVMEGGRLRLDFSIQDGGPFDADGQANGVITTFGAAAQMQLSIAGQASDVAHGEFWI</sequence>
<dbReference type="Pfam" id="PF19078">
    <property type="entry name" value="Big_12"/>
    <property type="match status" value="15"/>
</dbReference>
<feature type="compositionally biased region" description="Polar residues" evidence="2">
    <location>
        <begin position="911"/>
        <end position="924"/>
    </location>
</feature>
<comment type="caution">
    <text evidence="4">The sequence shown here is derived from an EMBL/GenBank/DDBJ whole genome shotgun (WGS) entry which is preliminary data.</text>
</comment>
<dbReference type="NCBIfam" id="NF041766">
    <property type="entry name" value="choice_anch_U"/>
    <property type="match status" value="1"/>
</dbReference>
<feature type="region of interest" description="Disordered" evidence="2">
    <location>
        <begin position="678"/>
        <end position="708"/>
    </location>
</feature>
<accession>A0ABT3KSG5</accession>
<feature type="domain" description="Bacterial Ig-like" evidence="3">
    <location>
        <begin position="1044"/>
        <end position="1147"/>
    </location>
</feature>
<feature type="region of interest" description="Disordered" evidence="2">
    <location>
        <begin position="3824"/>
        <end position="3904"/>
    </location>
</feature>
<dbReference type="Proteomes" id="UP001208935">
    <property type="component" value="Unassembled WGS sequence"/>
</dbReference>
<feature type="compositionally biased region" description="Polar residues" evidence="2">
    <location>
        <begin position="3053"/>
        <end position="3067"/>
    </location>
</feature>
<feature type="compositionally biased region" description="Pro residues" evidence="2">
    <location>
        <begin position="3836"/>
        <end position="3862"/>
    </location>
</feature>
<evidence type="ECO:0000256" key="2">
    <source>
        <dbReference type="SAM" id="MobiDB-lite"/>
    </source>
</evidence>
<feature type="region of interest" description="Disordered" evidence="2">
    <location>
        <begin position="3047"/>
        <end position="3067"/>
    </location>
</feature>
<feature type="domain" description="Bacterial Ig-like" evidence="3">
    <location>
        <begin position="930"/>
        <end position="1037"/>
    </location>
</feature>
<feature type="domain" description="Bacterial Ig-like" evidence="3">
    <location>
        <begin position="590"/>
        <end position="693"/>
    </location>
</feature>
<dbReference type="RefSeq" id="WP_265281867.1">
    <property type="nucleotide sequence ID" value="NZ_QZCW01000001.1"/>
</dbReference>
<feature type="domain" description="Bacterial Ig-like" evidence="3">
    <location>
        <begin position="2736"/>
        <end position="2831"/>
    </location>
</feature>
<feature type="compositionally biased region" description="Polar residues" evidence="2">
    <location>
        <begin position="1135"/>
        <end position="1161"/>
    </location>
</feature>
<dbReference type="InterPro" id="IPR053784">
    <property type="entry name" value="Choice_anch_U_dom"/>
</dbReference>
<feature type="domain" description="Bacterial Ig-like" evidence="3">
    <location>
        <begin position="809"/>
        <end position="914"/>
    </location>
</feature>
<feature type="domain" description="Bacterial Ig-like" evidence="3">
    <location>
        <begin position="257"/>
        <end position="353"/>
    </location>
</feature>
<keyword evidence="1" id="KW-0732">Signal</keyword>
<feature type="compositionally biased region" description="Polar residues" evidence="2">
    <location>
        <begin position="3393"/>
        <end position="3406"/>
    </location>
</feature>
<feature type="domain" description="Bacterial Ig-like" evidence="3">
    <location>
        <begin position="3516"/>
        <end position="3612"/>
    </location>
</feature>
<organism evidence="4 5">
    <name type="scientific">Verminephrobacter aporrectodeae subsp. tuberculatae</name>
    <dbReference type="NCBI Taxonomy" id="1110392"/>
    <lineage>
        <taxon>Bacteria</taxon>
        <taxon>Pseudomonadati</taxon>
        <taxon>Pseudomonadota</taxon>
        <taxon>Betaproteobacteria</taxon>
        <taxon>Burkholderiales</taxon>
        <taxon>Comamonadaceae</taxon>
        <taxon>Verminephrobacter</taxon>
    </lineage>
</organism>
<dbReference type="EMBL" id="QZCW01000001">
    <property type="protein sequence ID" value="MCW5321236.1"/>
    <property type="molecule type" value="Genomic_DNA"/>
</dbReference>
<feature type="domain" description="Bacterial Ig-like" evidence="3">
    <location>
        <begin position="1964"/>
        <end position="2059"/>
    </location>
</feature>
<feature type="region of interest" description="Disordered" evidence="2">
    <location>
        <begin position="904"/>
        <end position="924"/>
    </location>
</feature>
<evidence type="ECO:0000259" key="3">
    <source>
        <dbReference type="Pfam" id="PF19078"/>
    </source>
</evidence>
<feature type="compositionally biased region" description="Polar residues" evidence="2">
    <location>
        <begin position="681"/>
        <end position="695"/>
    </location>
</feature>
<feature type="region of interest" description="Disordered" evidence="2">
    <location>
        <begin position="1132"/>
        <end position="1161"/>
    </location>
</feature>
<dbReference type="Gene3D" id="2.60.40.1220">
    <property type="match status" value="19"/>
</dbReference>
<feature type="domain" description="Bacterial Ig-like" evidence="3">
    <location>
        <begin position="1263"/>
        <end position="1368"/>
    </location>
</feature>
<feature type="compositionally biased region" description="Low complexity" evidence="2">
    <location>
        <begin position="696"/>
        <end position="706"/>
    </location>
</feature>
<evidence type="ECO:0000313" key="5">
    <source>
        <dbReference type="Proteomes" id="UP001208935"/>
    </source>
</evidence>
<reference evidence="5" key="1">
    <citation type="submission" date="2023-07" db="EMBL/GenBank/DDBJ databases">
        <title>Verminephrobacter genomes.</title>
        <authorList>
            <person name="Lund M.B."/>
        </authorList>
    </citation>
    <scope>NUCLEOTIDE SEQUENCE [LARGE SCALE GENOMIC DNA]</scope>
    <source>
        <strain evidence="5">AtM5-05</strain>
    </source>
</reference>
<dbReference type="PANTHER" id="PTHR34677">
    <property type="match status" value="1"/>
</dbReference>
<feature type="domain" description="Bacterial Ig-like" evidence="3">
    <location>
        <begin position="141"/>
        <end position="242"/>
    </location>
</feature>
<feature type="domain" description="Bacterial Ig-like" evidence="3">
    <location>
        <begin position="476"/>
        <end position="583"/>
    </location>
</feature>
<gene>
    <name evidence="4" type="ORF">D5039_08715</name>
</gene>
<evidence type="ECO:0000256" key="1">
    <source>
        <dbReference type="ARBA" id="ARBA00022729"/>
    </source>
</evidence>
<keyword evidence="5" id="KW-1185">Reference proteome</keyword>
<protein>
    <recommendedName>
        <fullName evidence="3">Bacterial Ig-like domain-containing protein</fullName>
    </recommendedName>
</protein>
<feature type="region of interest" description="Disordered" evidence="2">
    <location>
        <begin position="1"/>
        <end position="31"/>
    </location>
</feature>
<name>A0ABT3KSG5_9BURK</name>
<feature type="compositionally biased region" description="Polar residues" evidence="2">
    <location>
        <begin position="3930"/>
        <end position="3945"/>
    </location>
</feature>
<feature type="region of interest" description="Disordered" evidence="2">
    <location>
        <begin position="3927"/>
        <end position="3955"/>
    </location>
</feature>
<dbReference type="InterPro" id="IPR014755">
    <property type="entry name" value="Cu-Rt/internalin_Ig-like"/>
</dbReference>
<feature type="domain" description="Bacterial Ig-like" evidence="3">
    <location>
        <begin position="361"/>
        <end position="458"/>
    </location>
</feature>
<dbReference type="InterPro" id="IPR011801">
    <property type="entry name" value="Swm_rep_I_cyn"/>
</dbReference>
<dbReference type="PANTHER" id="PTHR34677:SF3">
    <property type="entry name" value="BACTERIAL IG-LIKE DOMAIN-CONTAINING PROTEIN"/>
    <property type="match status" value="1"/>
</dbReference>
<proteinExistence type="predicted"/>
<feature type="compositionally biased region" description="Polar residues" evidence="2">
    <location>
        <begin position="15"/>
        <end position="31"/>
    </location>
</feature>
<dbReference type="NCBIfam" id="TIGR02059">
    <property type="entry name" value="swm_rep_I"/>
    <property type="match status" value="19"/>
</dbReference>
<feature type="domain" description="Bacterial Ig-like" evidence="3">
    <location>
        <begin position="1162"/>
        <end position="1262"/>
    </location>
</feature>
<feature type="domain" description="Bacterial Ig-like" evidence="3">
    <location>
        <begin position="708"/>
        <end position="808"/>
    </location>
</feature>
<feature type="region of interest" description="Disordered" evidence="2">
    <location>
        <begin position="3386"/>
        <end position="3406"/>
    </location>
</feature>
<dbReference type="Pfam" id="PF13753">
    <property type="entry name" value="SWM_repeat"/>
    <property type="match status" value="19"/>
</dbReference>